<organism evidence="2 3">
    <name type="scientific">Dunaliella salina</name>
    <name type="common">Green alga</name>
    <name type="synonym">Protococcus salinus</name>
    <dbReference type="NCBI Taxonomy" id="3046"/>
    <lineage>
        <taxon>Eukaryota</taxon>
        <taxon>Viridiplantae</taxon>
        <taxon>Chlorophyta</taxon>
        <taxon>core chlorophytes</taxon>
        <taxon>Chlorophyceae</taxon>
        <taxon>CS clade</taxon>
        <taxon>Chlamydomonadales</taxon>
        <taxon>Dunaliellaceae</taxon>
        <taxon>Dunaliella</taxon>
    </lineage>
</organism>
<evidence type="ECO:0000313" key="3">
    <source>
        <dbReference type="Proteomes" id="UP000815325"/>
    </source>
</evidence>
<sequence>MNPHMTWMDAGRRYKCNVCHILNEVPVEYFSHLDHTGLRSDIGMRPELSGGTVEYVAPAEYMVRVVLWSV</sequence>
<accession>A0ABQ7G9A7</accession>
<dbReference type="PANTHER" id="PTHR13803:SF39">
    <property type="entry name" value="SECRETORY 24AB, ISOFORM A"/>
    <property type="match status" value="1"/>
</dbReference>
<evidence type="ECO:0000313" key="2">
    <source>
        <dbReference type="EMBL" id="KAF5831197.1"/>
    </source>
</evidence>
<dbReference type="SUPFAM" id="SSF82919">
    <property type="entry name" value="Zn-finger domain of Sec23/24"/>
    <property type="match status" value="1"/>
</dbReference>
<dbReference type="Gene3D" id="2.30.30.380">
    <property type="entry name" value="Zn-finger domain of Sec23/24"/>
    <property type="match status" value="1"/>
</dbReference>
<proteinExistence type="predicted"/>
<dbReference type="PANTHER" id="PTHR13803">
    <property type="entry name" value="SEC24-RELATED PROTEIN"/>
    <property type="match status" value="1"/>
</dbReference>
<name>A0ABQ7G9A7_DUNSA</name>
<protein>
    <recommendedName>
        <fullName evidence="1">Zinc finger Sec23/Sec24-type domain-containing protein</fullName>
    </recommendedName>
</protein>
<keyword evidence="3" id="KW-1185">Reference proteome</keyword>
<dbReference type="Proteomes" id="UP000815325">
    <property type="component" value="Unassembled WGS sequence"/>
</dbReference>
<dbReference type="Pfam" id="PF04810">
    <property type="entry name" value="zf-Sec23_Sec24"/>
    <property type="match status" value="1"/>
</dbReference>
<comment type="caution">
    <text evidence="2">The sequence shown here is derived from an EMBL/GenBank/DDBJ whole genome shotgun (WGS) entry which is preliminary data.</text>
</comment>
<dbReference type="InterPro" id="IPR036174">
    <property type="entry name" value="Znf_Sec23_Sec24_sf"/>
</dbReference>
<dbReference type="InterPro" id="IPR050550">
    <property type="entry name" value="SEC23_SEC24_subfamily"/>
</dbReference>
<dbReference type="EMBL" id="MU069968">
    <property type="protein sequence ID" value="KAF5831197.1"/>
    <property type="molecule type" value="Genomic_DNA"/>
</dbReference>
<evidence type="ECO:0000259" key="1">
    <source>
        <dbReference type="Pfam" id="PF04810"/>
    </source>
</evidence>
<feature type="domain" description="Zinc finger Sec23/Sec24-type" evidence="1">
    <location>
        <begin position="1"/>
        <end position="29"/>
    </location>
</feature>
<gene>
    <name evidence="2" type="ORF">DUNSADRAFT_13474</name>
</gene>
<reference evidence="2" key="1">
    <citation type="submission" date="2017-08" db="EMBL/GenBank/DDBJ databases">
        <authorList>
            <person name="Polle J.E."/>
            <person name="Barry K."/>
            <person name="Cushman J."/>
            <person name="Schmutz J."/>
            <person name="Tran D."/>
            <person name="Hathwaick L.T."/>
            <person name="Yim W.C."/>
            <person name="Jenkins J."/>
            <person name="Mckie-Krisberg Z.M."/>
            <person name="Prochnik S."/>
            <person name="Lindquist E."/>
            <person name="Dockter R.B."/>
            <person name="Adam C."/>
            <person name="Molina H."/>
            <person name="Bunkerborg J."/>
            <person name="Jin E."/>
            <person name="Buchheim M."/>
            <person name="Magnuson J."/>
        </authorList>
    </citation>
    <scope>NUCLEOTIDE SEQUENCE</scope>
    <source>
        <strain evidence="2">CCAP 19/18</strain>
    </source>
</reference>
<dbReference type="InterPro" id="IPR006895">
    <property type="entry name" value="Znf_Sec23_Sec24"/>
</dbReference>